<reference evidence="2" key="1">
    <citation type="journal article" date="2014" name="Front. Microbiol.">
        <title>High frequency of phylogenetically diverse reductive dehalogenase-homologous genes in deep subseafloor sedimentary metagenomes.</title>
        <authorList>
            <person name="Kawai M."/>
            <person name="Futagami T."/>
            <person name="Toyoda A."/>
            <person name="Takaki Y."/>
            <person name="Nishi S."/>
            <person name="Hori S."/>
            <person name="Arai W."/>
            <person name="Tsubouchi T."/>
            <person name="Morono Y."/>
            <person name="Uchiyama I."/>
            <person name="Ito T."/>
            <person name="Fujiyama A."/>
            <person name="Inagaki F."/>
            <person name="Takami H."/>
        </authorList>
    </citation>
    <scope>NUCLEOTIDE SEQUENCE</scope>
    <source>
        <strain evidence="2">Expedition CK06-06</strain>
    </source>
</reference>
<dbReference type="AlphaFoldDB" id="X1CAR1"/>
<dbReference type="Pfam" id="PF00079">
    <property type="entry name" value="Serpin"/>
    <property type="match status" value="1"/>
</dbReference>
<feature type="non-terminal residue" evidence="2">
    <location>
        <position position="1"/>
    </location>
</feature>
<evidence type="ECO:0000259" key="1">
    <source>
        <dbReference type="Pfam" id="PF00079"/>
    </source>
</evidence>
<gene>
    <name evidence="2" type="ORF">S01H4_31574</name>
</gene>
<dbReference type="EMBL" id="BART01016415">
    <property type="protein sequence ID" value="GAG81411.1"/>
    <property type="molecule type" value="Genomic_DNA"/>
</dbReference>
<dbReference type="InterPro" id="IPR036186">
    <property type="entry name" value="Serpin_sf"/>
</dbReference>
<sequence>GMINQISKTIFKNLSIVCVNLGMIKPVWKVPFNKSFPSKFNGIGKHKMVHMMSNTNINYNYYENDCNQILEINCRDGLMSMGIILPKELEFEQPKLDFSELTSLIKNMKSTRINKICIPIFTQQIKIRLSNIMNQIN</sequence>
<feature type="domain" description="Serpin" evidence="1">
    <location>
        <begin position="1"/>
        <end position="136"/>
    </location>
</feature>
<comment type="caution">
    <text evidence="2">The sequence shown here is derived from an EMBL/GenBank/DDBJ whole genome shotgun (WGS) entry which is preliminary data.</text>
</comment>
<evidence type="ECO:0000313" key="2">
    <source>
        <dbReference type="EMBL" id="GAG81411.1"/>
    </source>
</evidence>
<name>X1CAR1_9ZZZZ</name>
<organism evidence="2">
    <name type="scientific">marine sediment metagenome</name>
    <dbReference type="NCBI Taxonomy" id="412755"/>
    <lineage>
        <taxon>unclassified sequences</taxon>
        <taxon>metagenomes</taxon>
        <taxon>ecological metagenomes</taxon>
    </lineage>
</organism>
<dbReference type="InterPro" id="IPR042185">
    <property type="entry name" value="Serpin_sf_2"/>
</dbReference>
<dbReference type="InterPro" id="IPR023796">
    <property type="entry name" value="Serpin_dom"/>
</dbReference>
<dbReference type="SUPFAM" id="SSF56574">
    <property type="entry name" value="Serpins"/>
    <property type="match status" value="1"/>
</dbReference>
<protein>
    <recommendedName>
        <fullName evidence="1">Serpin domain-containing protein</fullName>
    </recommendedName>
</protein>
<accession>X1CAR1</accession>
<proteinExistence type="predicted"/>
<dbReference type="Gene3D" id="2.30.39.10">
    <property type="entry name" value="Alpha-1-antitrypsin, domain 1"/>
    <property type="match status" value="1"/>
</dbReference>